<evidence type="ECO:0000256" key="2">
    <source>
        <dbReference type="ARBA" id="ARBA00022448"/>
    </source>
</evidence>
<evidence type="ECO:0000256" key="4">
    <source>
        <dbReference type="ARBA" id="ARBA00022519"/>
    </source>
</evidence>
<gene>
    <name evidence="11" type="ORF">QBE51_05195</name>
</gene>
<evidence type="ECO:0000313" key="12">
    <source>
        <dbReference type="Proteomes" id="UP001486565"/>
    </source>
</evidence>
<dbReference type="Pfam" id="PF04290">
    <property type="entry name" value="DctQ"/>
    <property type="match status" value="1"/>
</dbReference>
<reference evidence="11 12" key="1">
    <citation type="submission" date="2023-03" db="EMBL/GenBank/DDBJ databases">
        <title>Novel Species.</title>
        <authorList>
            <person name="Ma S."/>
        </authorList>
    </citation>
    <scope>NUCLEOTIDE SEQUENCE [LARGE SCALE GENOMIC DNA]</scope>
    <source>
        <strain evidence="11 12">LIND6LT2</strain>
    </source>
</reference>
<keyword evidence="6 9" id="KW-1133">Transmembrane helix</keyword>
<protein>
    <submittedName>
        <fullName evidence="11">TRAP transporter small permease</fullName>
    </submittedName>
</protein>
<dbReference type="InterPro" id="IPR055348">
    <property type="entry name" value="DctQ"/>
</dbReference>
<dbReference type="InterPro" id="IPR007387">
    <property type="entry name" value="TRAP_DctQ"/>
</dbReference>
<evidence type="ECO:0000313" key="11">
    <source>
        <dbReference type="EMBL" id="WZL70921.1"/>
    </source>
</evidence>
<feature type="transmembrane region" description="Helical" evidence="9">
    <location>
        <begin position="126"/>
        <end position="147"/>
    </location>
</feature>
<dbReference type="Proteomes" id="UP001486565">
    <property type="component" value="Chromosome"/>
</dbReference>
<organism evidence="11 12">
    <name type="scientific">Defluviitalea saccharophila</name>
    <dbReference type="NCBI Taxonomy" id="879970"/>
    <lineage>
        <taxon>Bacteria</taxon>
        <taxon>Bacillati</taxon>
        <taxon>Bacillota</taxon>
        <taxon>Clostridia</taxon>
        <taxon>Lachnospirales</taxon>
        <taxon>Defluviitaleaceae</taxon>
        <taxon>Defluviitalea</taxon>
    </lineage>
</organism>
<keyword evidence="2" id="KW-0813">Transport</keyword>
<keyword evidence="5 9" id="KW-0812">Transmembrane</keyword>
<proteinExistence type="inferred from homology"/>
<keyword evidence="7 9" id="KW-0472">Membrane</keyword>
<dbReference type="PANTHER" id="PTHR35011:SF2">
    <property type="entry name" value="2,3-DIKETO-L-GULONATE TRAP TRANSPORTER SMALL PERMEASE PROTEIN YIAM"/>
    <property type="match status" value="1"/>
</dbReference>
<name>A0ABZ2YA33_9FIRM</name>
<evidence type="ECO:0000256" key="5">
    <source>
        <dbReference type="ARBA" id="ARBA00022692"/>
    </source>
</evidence>
<sequence>MKKAYYYFSKVEEFLACLLLISVVTLVFASALFRTAGYPLNWASDIAQLLFAWSIFFGVDLSMREKSLIKVDMLLQKLPVKARKYLQIIWQIVIIVFLISLIVYGIPLCINSIDRKFSNMNLSYSWATASVPVGSILLTITSVVNLVKMFKSEDGTYAAEGGKDLC</sequence>
<evidence type="ECO:0000259" key="10">
    <source>
        <dbReference type="Pfam" id="PF04290"/>
    </source>
</evidence>
<evidence type="ECO:0000256" key="6">
    <source>
        <dbReference type="ARBA" id="ARBA00022989"/>
    </source>
</evidence>
<evidence type="ECO:0000256" key="7">
    <source>
        <dbReference type="ARBA" id="ARBA00023136"/>
    </source>
</evidence>
<evidence type="ECO:0000256" key="8">
    <source>
        <dbReference type="ARBA" id="ARBA00038436"/>
    </source>
</evidence>
<dbReference type="EMBL" id="CP121687">
    <property type="protein sequence ID" value="WZL70921.1"/>
    <property type="molecule type" value="Genomic_DNA"/>
</dbReference>
<evidence type="ECO:0000256" key="3">
    <source>
        <dbReference type="ARBA" id="ARBA00022475"/>
    </source>
</evidence>
<comment type="subcellular location">
    <subcellularLocation>
        <location evidence="1">Cell inner membrane</location>
        <topology evidence="1">Multi-pass membrane protein</topology>
    </subcellularLocation>
</comment>
<feature type="transmembrane region" description="Helical" evidence="9">
    <location>
        <begin position="84"/>
        <end position="106"/>
    </location>
</feature>
<accession>A0ABZ2YA33</accession>
<feature type="domain" description="Tripartite ATP-independent periplasmic transporters DctQ component" evidence="10">
    <location>
        <begin position="24"/>
        <end position="151"/>
    </location>
</feature>
<evidence type="ECO:0000256" key="1">
    <source>
        <dbReference type="ARBA" id="ARBA00004429"/>
    </source>
</evidence>
<dbReference type="PANTHER" id="PTHR35011">
    <property type="entry name" value="2,3-DIKETO-L-GULONATE TRAP TRANSPORTER SMALL PERMEASE PROTEIN YIAM"/>
    <property type="match status" value="1"/>
</dbReference>
<keyword evidence="12" id="KW-1185">Reference proteome</keyword>
<dbReference type="RefSeq" id="WP_341877881.1">
    <property type="nucleotide sequence ID" value="NZ_CP121687.1"/>
</dbReference>
<evidence type="ECO:0000256" key="9">
    <source>
        <dbReference type="SAM" id="Phobius"/>
    </source>
</evidence>
<comment type="similarity">
    <text evidence="8">Belongs to the TRAP transporter small permease family.</text>
</comment>
<keyword evidence="3" id="KW-1003">Cell membrane</keyword>
<keyword evidence="4" id="KW-0997">Cell inner membrane</keyword>